<gene>
    <name evidence="1" type="ORF">KIW84_041498</name>
</gene>
<proteinExistence type="predicted"/>
<reference evidence="1 2" key="1">
    <citation type="journal article" date="2022" name="Nat. Genet.">
        <title>Improved pea reference genome and pan-genome highlight genomic features and evolutionary characteristics.</title>
        <authorList>
            <person name="Yang T."/>
            <person name="Liu R."/>
            <person name="Luo Y."/>
            <person name="Hu S."/>
            <person name="Wang D."/>
            <person name="Wang C."/>
            <person name="Pandey M.K."/>
            <person name="Ge S."/>
            <person name="Xu Q."/>
            <person name="Li N."/>
            <person name="Li G."/>
            <person name="Huang Y."/>
            <person name="Saxena R.K."/>
            <person name="Ji Y."/>
            <person name="Li M."/>
            <person name="Yan X."/>
            <person name="He Y."/>
            <person name="Liu Y."/>
            <person name="Wang X."/>
            <person name="Xiang C."/>
            <person name="Varshney R.K."/>
            <person name="Ding H."/>
            <person name="Gao S."/>
            <person name="Zong X."/>
        </authorList>
    </citation>
    <scope>NUCLEOTIDE SEQUENCE [LARGE SCALE GENOMIC DNA]</scope>
    <source>
        <strain evidence="1 2">cv. Zhongwan 6</strain>
    </source>
</reference>
<evidence type="ECO:0000313" key="1">
    <source>
        <dbReference type="EMBL" id="KAI5416461.1"/>
    </source>
</evidence>
<protein>
    <submittedName>
        <fullName evidence="1">Uncharacterized protein</fullName>
    </submittedName>
</protein>
<accession>A0A9D4XD21</accession>
<dbReference type="Gramene" id="Psat04G0149800-T1">
    <property type="protein sequence ID" value="KAI5416461.1"/>
    <property type="gene ID" value="KIW84_041498"/>
</dbReference>
<dbReference type="GO" id="GO:0060147">
    <property type="term" value="P:regulation of post-transcriptional gene silencing"/>
    <property type="evidence" value="ECO:0007669"/>
    <property type="project" value="InterPro"/>
</dbReference>
<dbReference type="PANTHER" id="PTHR16212">
    <property type="entry name" value="FOCADHESIN FAMILY MEMBER"/>
    <property type="match status" value="1"/>
</dbReference>
<dbReference type="EMBL" id="JAMSHJ010000004">
    <property type="protein sequence ID" value="KAI5416461.1"/>
    <property type="molecule type" value="Genomic_DNA"/>
</dbReference>
<name>A0A9D4XD21_PEA</name>
<dbReference type="InterPro" id="IPR045163">
    <property type="entry name" value="Focadhesin/RST1"/>
</dbReference>
<dbReference type="Proteomes" id="UP001058974">
    <property type="component" value="Chromosome 4"/>
</dbReference>
<organism evidence="1 2">
    <name type="scientific">Pisum sativum</name>
    <name type="common">Garden pea</name>
    <name type="synonym">Lathyrus oleraceus</name>
    <dbReference type="NCBI Taxonomy" id="3888"/>
    <lineage>
        <taxon>Eukaryota</taxon>
        <taxon>Viridiplantae</taxon>
        <taxon>Streptophyta</taxon>
        <taxon>Embryophyta</taxon>
        <taxon>Tracheophyta</taxon>
        <taxon>Spermatophyta</taxon>
        <taxon>Magnoliopsida</taxon>
        <taxon>eudicotyledons</taxon>
        <taxon>Gunneridae</taxon>
        <taxon>Pentapetalae</taxon>
        <taxon>rosids</taxon>
        <taxon>fabids</taxon>
        <taxon>Fabales</taxon>
        <taxon>Fabaceae</taxon>
        <taxon>Papilionoideae</taxon>
        <taxon>50 kb inversion clade</taxon>
        <taxon>NPAAA clade</taxon>
        <taxon>Hologalegina</taxon>
        <taxon>IRL clade</taxon>
        <taxon>Fabeae</taxon>
        <taxon>Lathyrus</taxon>
    </lineage>
</organism>
<dbReference type="PANTHER" id="PTHR16212:SF4">
    <property type="entry name" value="FOCADHESIN"/>
    <property type="match status" value="1"/>
</dbReference>
<keyword evidence="2" id="KW-1185">Reference proteome</keyword>
<evidence type="ECO:0000313" key="2">
    <source>
        <dbReference type="Proteomes" id="UP001058974"/>
    </source>
</evidence>
<dbReference type="AlphaFoldDB" id="A0A9D4XD21"/>
<comment type="caution">
    <text evidence="1">The sequence shown here is derived from an EMBL/GenBank/DDBJ whole genome shotgun (WGS) entry which is preliminary data.</text>
</comment>
<sequence length="183" mass="20605">MSKNYEFIYHSLFRCLGKVPRGWQLDFLEVSQMEFVQSSCKTIEVQKKLHAKIKIVKTDSLPLIELGKMKSYILNSKSQRIRDGLLEVAVVLYHAEIVFKCSGLLMLLKLDVCPVFLLRHCNLWGCYLLPAADTCLLQLLNNRRFGIAEAGIGGVHRALLSELTGLQLSSIDEPQTSAVLDPV</sequence>